<dbReference type="GO" id="GO:0060271">
    <property type="term" value="P:cilium assembly"/>
    <property type="evidence" value="ECO:0007669"/>
    <property type="project" value="TreeGrafter"/>
</dbReference>
<dbReference type="Gene3D" id="2.60.40.10">
    <property type="entry name" value="Immunoglobulins"/>
    <property type="match status" value="1"/>
</dbReference>
<dbReference type="Proteomes" id="UP000694891">
    <property type="component" value="Unplaced"/>
</dbReference>
<name>A0A9Y4JYG6_9TELE</name>
<dbReference type="PANTHER" id="PTHR45912">
    <property type="entry name" value="CILIA- AND FLAGELLA-ASSOCIATED PROTEIN 47"/>
    <property type="match status" value="1"/>
</dbReference>
<dbReference type="GeneID" id="103359866"/>
<dbReference type="PANTHER" id="PTHR45912:SF3">
    <property type="entry name" value="CILIA- AND FLAGELLA-ASSOCIATED PROTEIN 47"/>
    <property type="match status" value="1"/>
</dbReference>
<reference evidence="3" key="1">
    <citation type="submission" date="2025-08" db="UniProtKB">
        <authorList>
            <consortium name="RefSeq"/>
        </authorList>
    </citation>
    <scope>IDENTIFICATION</scope>
</reference>
<dbReference type="AlphaFoldDB" id="A0A9Y4JYG6"/>
<protein>
    <recommendedName>
        <fullName evidence="1">CFAP47-like immunoglobulin-like domain-containing protein</fullName>
    </recommendedName>
</protein>
<dbReference type="InterPro" id="IPR058952">
    <property type="entry name" value="Ig_CFAP47"/>
</dbReference>
<gene>
    <name evidence="3" type="primary">LOC103359866</name>
</gene>
<evidence type="ECO:0000259" key="1">
    <source>
        <dbReference type="Pfam" id="PF26579"/>
    </source>
</evidence>
<dbReference type="InterPro" id="IPR013783">
    <property type="entry name" value="Ig-like_fold"/>
</dbReference>
<evidence type="ECO:0000313" key="3">
    <source>
        <dbReference type="RefSeq" id="XP_008283639.1"/>
    </source>
</evidence>
<sequence length="571" mass="61968">MYRTASLNSSALIPCEHHKVNSVAIEIPVSNSGGEQLTLDVYLEGEDLTGASCVEVPPRETFTYKAAFSPGRVGKSTGRWTRLTIPLVNPTTEALAMNVTNSNPRNYTVEMESGSTLIVEPHSSTQLGVRFSPSAIGERNHEAKITFTCPELQELCVLLSGRGLQPETEKPLSISSMIHSKASITVPFTNPTDLPAVLSIKLTDEDPSGAPNLHPVAGKELFSIPLSRTEGIQIGERDTLDVPVEFAPDSVELQRAWLCITMTPISSLCNNSSFSTDSISPEQELSTICWIYPLCGRATEAPAEKSSLAVVECEAGCQLQKKVDVLLTGCLPGNQDQRGQEGPWMLTEDFLCEVRSHSEEEHPEVEGCISISVEAARRDPENGIITLTLHLVYTPLRTCRCTGVLAVRSASGQLWEFPITLIATKPQVDDVILTETTTLGVTSAVGFRLTSTIRRPTAFTAAFLPGSSSEFTVNPVTGILPPVDSTGLLLTVSFTPTMNCKRHRARLAIQTADMRWTYEVRGRTPGDCPPLCNTSTSSSVFAPSTECLQNFVVQNLRLPSLDNSSPLKVHR</sequence>
<dbReference type="GO" id="GO:0005929">
    <property type="term" value="C:cilium"/>
    <property type="evidence" value="ECO:0007669"/>
    <property type="project" value="TreeGrafter"/>
</dbReference>
<proteinExistence type="predicted"/>
<evidence type="ECO:0000313" key="2">
    <source>
        <dbReference type="Proteomes" id="UP000694891"/>
    </source>
</evidence>
<keyword evidence="2" id="KW-1185">Reference proteome</keyword>
<feature type="domain" description="CFAP47-like immunoglobulin-like" evidence="1">
    <location>
        <begin position="301"/>
        <end position="424"/>
    </location>
</feature>
<organism evidence="2 3">
    <name type="scientific">Stegastes partitus</name>
    <name type="common">bicolor damselfish</name>
    <dbReference type="NCBI Taxonomy" id="144197"/>
    <lineage>
        <taxon>Eukaryota</taxon>
        <taxon>Metazoa</taxon>
        <taxon>Chordata</taxon>
        <taxon>Craniata</taxon>
        <taxon>Vertebrata</taxon>
        <taxon>Euteleostomi</taxon>
        <taxon>Actinopterygii</taxon>
        <taxon>Neopterygii</taxon>
        <taxon>Teleostei</taxon>
        <taxon>Neoteleostei</taxon>
        <taxon>Acanthomorphata</taxon>
        <taxon>Ovalentaria</taxon>
        <taxon>Pomacentridae</taxon>
        <taxon>Stegastes</taxon>
    </lineage>
</organism>
<dbReference type="RefSeq" id="XP_008283639.1">
    <property type="nucleotide sequence ID" value="XM_008285417.1"/>
</dbReference>
<dbReference type="Pfam" id="PF26579">
    <property type="entry name" value="Ig_CFAP47"/>
    <property type="match status" value="1"/>
</dbReference>
<accession>A0A9Y4JYG6</accession>